<comment type="caution">
    <text evidence="1">The sequence shown here is derived from an EMBL/GenBank/DDBJ whole genome shotgun (WGS) entry which is preliminary data.</text>
</comment>
<dbReference type="PATRIC" id="fig|1359193.3.peg.1126"/>
<keyword evidence="2" id="KW-1185">Reference proteome</keyword>
<dbReference type="Proteomes" id="UP000033661">
    <property type="component" value="Unassembled WGS sequence"/>
</dbReference>
<evidence type="ECO:0000313" key="1">
    <source>
        <dbReference type="EMBL" id="KJV90164.1"/>
    </source>
</evidence>
<accession>A0A0F3QFH0</accession>
<organism evidence="1 2">
    <name type="scientific">Rickettsia bellii str. RML An4</name>
    <dbReference type="NCBI Taxonomy" id="1359193"/>
    <lineage>
        <taxon>Bacteria</taxon>
        <taxon>Pseudomonadati</taxon>
        <taxon>Pseudomonadota</taxon>
        <taxon>Alphaproteobacteria</taxon>
        <taxon>Rickettsiales</taxon>
        <taxon>Rickettsiaceae</taxon>
        <taxon>Rickettsieae</taxon>
        <taxon>Rickettsia</taxon>
        <taxon>belli group</taxon>
    </lineage>
</organism>
<sequence>MDKAENDITIYTYDPQGRMSSVSIGNVRIEKADSNNSLNSNELNLLNEIEKKKDNYNDEDLEIISITADTDSLKEHKDSDNNSQTKILDSEKESDCGTFDCMGKNDDFCCIIT</sequence>
<evidence type="ECO:0000313" key="2">
    <source>
        <dbReference type="Proteomes" id="UP000033661"/>
    </source>
</evidence>
<proteinExistence type="predicted"/>
<dbReference type="AlphaFoldDB" id="A0A0F3QFH0"/>
<gene>
    <name evidence="1" type="ORF">RBEAN4_1166</name>
</gene>
<dbReference type="EMBL" id="LAOI01000001">
    <property type="protein sequence ID" value="KJV90164.1"/>
    <property type="molecule type" value="Genomic_DNA"/>
</dbReference>
<dbReference type="RefSeq" id="WP_012152129.1">
    <property type="nucleotide sequence ID" value="NZ_LAOI01000001.1"/>
</dbReference>
<protein>
    <submittedName>
        <fullName evidence="1">Uncharacterized protein</fullName>
    </submittedName>
</protein>
<name>A0A0F3QFH0_RICBE</name>
<reference evidence="1 2" key="1">
    <citation type="submission" date="2015-02" db="EMBL/GenBank/DDBJ databases">
        <title>Genome Sequencing of Rickettsiales.</title>
        <authorList>
            <person name="Daugherty S.C."/>
            <person name="Su Q."/>
            <person name="Abolude K."/>
            <person name="Beier-Sexton M."/>
            <person name="Carlyon J.A."/>
            <person name="Carter R."/>
            <person name="Day N.P."/>
            <person name="Dumler S.J."/>
            <person name="Dyachenko V."/>
            <person name="Godinez A."/>
            <person name="Kurtti T.J."/>
            <person name="Lichay M."/>
            <person name="Mullins K.E."/>
            <person name="Ott S."/>
            <person name="Pappas-Brown V."/>
            <person name="Paris D.H."/>
            <person name="Patel P."/>
            <person name="Richards A.L."/>
            <person name="Sadzewicz L."/>
            <person name="Sears K."/>
            <person name="Seidman D."/>
            <person name="Sengamalay N."/>
            <person name="Stenos J."/>
            <person name="Tallon L.J."/>
            <person name="Vincent G."/>
            <person name="Fraser C.M."/>
            <person name="Munderloh U."/>
            <person name="Dunning-Hotopp J.C."/>
        </authorList>
    </citation>
    <scope>NUCLEOTIDE SEQUENCE [LARGE SCALE GENOMIC DNA]</scope>
    <source>
        <strain evidence="1 2">RML An4</strain>
    </source>
</reference>